<dbReference type="OrthoDB" id="10635640at2759"/>
<gene>
    <name evidence="2" type="ORF">DFA_03690</name>
</gene>
<accession>F4Q1Q3</accession>
<dbReference type="GeneID" id="14870403"/>
<evidence type="ECO:0000256" key="1">
    <source>
        <dbReference type="SAM" id="Coils"/>
    </source>
</evidence>
<keyword evidence="1" id="KW-0175">Coiled coil</keyword>
<keyword evidence="3" id="KW-1185">Reference proteome</keyword>
<dbReference type="EMBL" id="GL883018">
    <property type="protein sequence ID" value="EGG18203.1"/>
    <property type="molecule type" value="Genomic_DNA"/>
</dbReference>
<feature type="coiled-coil region" evidence="1">
    <location>
        <begin position="21"/>
        <end position="112"/>
    </location>
</feature>
<dbReference type="AlphaFoldDB" id="F4Q1Q3"/>
<dbReference type="OMA" id="QQSHEST"/>
<proteinExistence type="predicted"/>
<dbReference type="KEGG" id="dfa:DFA_03690"/>
<protein>
    <submittedName>
        <fullName evidence="2">Uncharacterized protein</fullName>
    </submittedName>
</protein>
<reference evidence="3" key="1">
    <citation type="journal article" date="2011" name="Genome Res.">
        <title>Phylogeny-wide analysis of social amoeba genomes highlights ancient origins for complex intercellular communication.</title>
        <authorList>
            <person name="Heidel A.J."/>
            <person name="Lawal H.M."/>
            <person name="Felder M."/>
            <person name="Schilde C."/>
            <person name="Helps N.R."/>
            <person name="Tunggal B."/>
            <person name="Rivero F."/>
            <person name="John U."/>
            <person name="Schleicher M."/>
            <person name="Eichinger L."/>
            <person name="Platzer M."/>
            <person name="Noegel A.A."/>
            <person name="Schaap P."/>
            <person name="Gloeckner G."/>
        </authorList>
    </citation>
    <scope>NUCLEOTIDE SEQUENCE [LARGE SCALE GENOMIC DNA]</scope>
    <source>
        <strain evidence="3">SH3</strain>
    </source>
</reference>
<sequence>MSTNTNNTNNSNEFTDGKQFLQKLEDEAKDIEAKAFEKEKKLHYLITLIKDEREVGNEKLTKAKEELKYLQEKLSQLRAVSIANIEDTKRDILTLQRTLDEMRRKSNTTESQIKVIQQSHESTIPNQTASTEELTKQLEETKEIHSNVTNDYEQLKKDSKLEEETLKKNYSLLIDKEKALTDRLNDTL</sequence>
<dbReference type="Proteomes" id="UP000007797">
    <property type="component" value="Unassembled WGS sequence"/>
</dbReference>
<dbReference type="RefSeq" id="XP_004357026.1">
    <property type="nucleotide sequence ID" value="XM_004356971.1"/>
</dbReference>
<organism evidence="2 3">
    <name type="scientific">Cavenderia fasciculata</name>
    <name type="common">Slime mold</name>
    <name type="synonym">Dictyostelium fasciculatum</name>
    <dbReference type="NCBI Taxonomy" id="261658"/>
    <lineage>
        <taxon>Eukaryota</taxon>
        <taxon>Amoebozoa</taxon>
        <taxon>Evosea</taxon>
        <taxon>Eumycetozoa</taxon>
        <taxon>Dictyostelia</taxon>
        <taxon>Acytosteliales</taxon>
        <taxon>Cavenderiaceae</taxon>
        <taxon>Cavenderia</taxon>
    </lineage>
</organism>
<evidence type="ECO:0000313" key="3">
    <source>
        <dbReference type="Proteomes" id="UP000007797"/>
    </source>
</evidence>
<name>F4Q1Q3_CACFS</name>
<evidence type="ECO:0000313" key="2">
    <source>
        <dbReference type="EMBL" id="EGG18203.1"/>
    </source>
</evidence>